<dbReference type="GeneID" id="71999740"/>
<evidence type="ECO:0000313" key="3">
    <source>
        <dbReference type="Proteomes" id="UP000814176"/>
    </source>
</evidence>
<evidence type="ECO:0008006" key="4">
    <source>
        <dbReference type="Google" id="ProtNLM"/>
    </source>
</evidence>
<sequence>MSLEQCEDQGSAPTHVGRANRPTLSSCTPPNIAEVMERSKTSQDSDGRDALLPCRFHSDYASCSDLFWSPSRTLDRLREQQNKLLLPLPMPLTNRITEDITDNIIDCVPAHGDLYTCALVCRSWHTHSIRCLYRNISLQTRCTFDLLARQALHNTRVKEHLNWTSRLEVELRDGPTSEPLSFGHVVPHAFHKCMPTLIELRLVNCLPQSYATSFIALLPRFTRISTLTLADCKLRCVSDFLHVISAFPLLCHLTLEDVDCGGPKEPRTAFFAPRVANAARRMHKSGVEHALRRVEVRNTYEWICELLLDWLFAADVAGRLQELTYEPWSKAGSNTSKLEKRMALFVCNSRDPCPPVSGTRGIARILSDPRPHLELLSFRCDPDDRCSLSNAPNLRVLTVTFNTLRSDTWRTSCDEIRHILSSISSNQLVLLTLVLPLAMDLEFRTGQAEIAELKASLPDEDTLKSFHEPLLEHPRFSRPVRVHLALMLFQASHKDYIPSHNQQAVKAMADWARRLFMPWYTRGILFVRVEELRTMWKIHFPLCDKKSF</sequence>
<evidence type="ECO:0000256" key="1">
    <source>
        <dbReference type="SAM" id="MobiDB-lite"/>
    </source>
</evidence>
<proteinExistence type="predicted"/>
<dbReference type="RefSeq" id="XP_047778858.1">
    <property type="nucleotide sequence ID" value="XM_047919008.1"/>
</dbReference>
<reference evidence="2 3" key="1">
    <citation type="journal article" date="2021" name="Environ. Microbiol.">
        <title>Gene family expansions and transcriptome signatures uncover fungal adaptations to wood decay.</title>
        <authorList>
            <person name="Hage H."/>
            <person name="Miyauchi S."/>
            <person name="Viragh M."/>
            <person name="Drula E."/>
            <person name="Min B."/>
            <person name="Chaduli D."/>
            <person name="Navarro D."/>
            <person name="Favel A."/>
            <person name="Norest M."/>
            <person name="Lesage-Meessen L."/>
            <person name="Balint B."/>
            <person name="Merenyi Z."/>
            <person name="de Eugenio L."/>
            <person name="Morin E."/>
            <person name="Martinez A.T."/>
            <person name="Baldrian P."/>
            <person name="Stursova M."/>
            <person name="Martinez M.J."/>
            <person name="Novotny C."/>
            <person name="Magnuson J.K."/>
            <person name="Spatafora J.W."/>
            <person name="Maurice S."/>
            <person name="Pangilinan J."/>
            <person name="Andreopoulos W."/>
            <person name="LaButti K."/>
            <person name="Hundley H."/>
            <person name="Na H."/>
            <person name="Kuo A."/>
            <person name="Barry K."/>
            <person name="Lipzen A."/>
            <person name="Henrissat B."/>
            <person name="Riley R."/>
            <person name="Ahrendt S."/>
            <person name="Nagy L.G."/>
            <person name="Grigoriev I.V."/>
            <person name="Martin F."/>
            <person name="Rosso M.N."/>
        </authorList>
    </citation>
    <scope>NUCLEOTIDE SEQUENCE [LARGE SCALE GENOMIC DNA]</scope>
    <source>
        <strain evidence="2 3">CIRM-BRFM 1785</strain>
    </source>
</reference>
<gene>
    <name evidence="2" type="ORF">C8Q71DRAFT_50541</name>
</gene>
<comment type="caution">
    <text evidence="2">The sequence shown here is derived from an EMBL/GenBank/DDBJ whole genome shotgun (WGS) entry which is preliminary data.</text>
</comment>
<evidence type="ECO:0000313" key="2">
    <source>
        <dbReference type="EMBL" id="KAH9836620.1"/>
    </source>
</evidence>
<dbReference type="EMBL" id="JADCUA010000010">
    <property type="protein sequence ID" value="KAH9836620.1"/>
    <property type="molecule type" value="Genomic_DNA"/>
</dbReference>
<organism evidence="2 3">
    <name type="scientific">Rhodofomes roseus</name>
    <dbReference type="NCBI Taxonomy" id="34475"/>
    <lineage>
        <taxon>Eukaryota</taxon>
        <taxon>Fungi</taxon>
        <taxon>Dikarya</taxon>
        <taxon>Basidiomycota</taxon>
        <taxon>Agaricomycotina</taxon>
        <taxon>Agaricomycetes</taxon>
        <taxon>Polyporales</taxon>
        <taxon>Rhodofomes</taxon>
    </lineage>
</organism>
<name>A0ABQ8KGD6_9APHY</name>
<keyword evidence="3" id="KW-1185">Reference proteome</keyword>
<accession>A0ABQ8KGD6</accession>
<feature type="region of interest" description="Disordered" evidence="1">
    <location>
        <begin position="1"/>
        <end position="29"/>
    </location>
</feature>
<protein>
    <recommendedName>
        <fullName evidence="4">F-box domain-containing protein</fullName>
    </recommendedName>
</protein>
<dbReference type="Proteomes" id="UP000814176">
    <property type="component" value="Unassembled WGS sequence"/>
</dbReference>
<dbReference type="SUPFAM" id="SSF52047">
    <property type="entry name" value="RNI-like"/>
    <property type="match status" value="1"/>
</dbReference>